<dbReference type="EMBL" id="LRBV02000005">
    <property type="status" value="NOT_ANNOTATED_CDS"/>
    <property type="molecule type" value="Genomic_DNA"/>
</dbReference>
<dbReference type="InterPro" id="IPR004158">
    <property type="entry name" value="DUF247_pln"/>
</dbReference>
<evidence type="ECO:0000313" key="3">
    <source>
        <dbReference type="Proteomes" id="UP000594261"/>
    </source>
</evidence>
<keyword evidence="3" id="KW-1185">Reference proteome</keyword>
<sequence length="367" mass="42814">MEIQLATASINNEDQNTQKEANISGGKEKKNDELVIEIREIVERPEIQSSTRCRIYKVPHHLRKWKQAAYTPQVVSIGPFHHKNKRLKAMEEHKERYFRSFVKQSKINSEYLIGIIREMEESIRGCYEETIDLNSDRFVKMILVDACFILELFIRCSSRSLTSDDPMAVEPRATAVMFDLLLLENQLPFFVIEKLHQLAFPSLSNNAFLELPFNHFGRFGGFNIQSIPAHPNVKIEHFTDLLRTFQIPPPEKRPKRGNLQNDLLYTATQLYEAGVEFQVVESECRFDIKFEKGVLKIPKLELDDWTEVVARNIMALEQTRYIGDTYFTDYICLMDSLISTRKDVDFPCDKKNLGQLPRRQQCSKFHD</sequence>
<dbReference type="Proteomes" id="UP000594261">
    <property type="component" value="Chromosome 5"/>
</dbReference>
<dbReference type="PANTHER" id="PTHR31170">
    <property type="entry name" value="BNAC04G53230D PROTEIN"/>
    <property type="match status" value="1"/>
</dbReference>
<dbReference type="EnsemblPlants" id="QL05p011042:mrna">
    <property type="protein sequence ID" value="QL05p011042:mrna:CDS:1"/>
    <property type="gene ID" value="QL05p011042"/>
</dbReference>
<protein>
    <submittedName>
        <fullName evidence="2">Uncharacterized protein</fullName>
    </submittedName>
</protein>
<dbReference type="InParanoid" id="A0A7N2LKW9"/>
<evidence type="ECO:0000256" key="1">
    <source>
        <dbReference type="SAM" id="MobiDB-lite"/>
    </source>
</evidence>
<dbReference type="PANTHER" id="PTHR31170:SF9">
    <property type="entry name" value="PROTEIN, PUTATIVE (DUF247)-RELATED"/>
    <property type="match status" value="1"/>
</dbReference>
<dbReference type="Gramene" id="QL05p011042:mrna">
    <property type="protein sequence ID" value="QL05p011042:mrna:CDS:1"/>
    <property type="gene ID" value="QL05p011042"/>
</dbReference>
<dbReference type="AlphaFoldDB" id="A0A7N2LKW9"/>
<organism evidence="2 3">
    <name type="scientific">Quercus lobata</name>
    <name type="common">Valley oak</name>
    <dbReference type="NCBI Taxonomy" id="97700"/>
    <lineage>
        <taxon>Eukaryota</taxon>
        <taxon>Viridiplantae</taxon>
        <taxon>Streptophyta</taxon>
        <taxon>Embryophyta</taxon>
        <taxon>Tracheophyta</taxon>
        <taxon>Spermatophyta</taxon>
        <taxon>Magnoliopsida</taxon>
        <taxon>eudicotyledons</taxon>
        <taxon>Gunneridae</taxon>
        <taxon>Pentapetalae</taxon>
        <taxon>rosids</taxon>
        <taxon>fabids</taxon>
        <taxon>Fagales</taxon>
        <taxon>Fagaceae</taxon>
        <taxon>Quercus</taxon>
    </lineage>
</organism>
<feature type="compositionally biased region" description="Polar residues" evidence="1">
    <location>
        <begin position="1"/>
        <end position="21"/>
    </location>
</feature>
<feature type="region of interest" description="Disordered" evidence="1">
    <location>
        <begin position="1"/>
        <end position="26"/>
    </location>
</feature>
<dbReference type="Pfam" id="PF03140">
    <property type="entry name" value="DUF247"/>
    <property type="match status" value="1"/>
</dbReference>
<name>A0A7N2LKW9_QUELO</name>
<accession>A0A7N2LKW9</accession>
<reference evidence="2" key="2">
    <citation type="submission" date="2021-01" db="UniProtKB">
        <authorList>
            <consortium name="EnsemblPlants"/>
        </authorList>
    </citation>
    <scope>IDENTIFICATION</scope>
</reference>
<evidence type="ECO:0000313" key="2">
    <source>
        <dbReference type="EnsemblPlants" id="QL05p011042:mrna:CDS:1"/>
    </source>
</evidence>
<proteinExistence type="predicted"/>
<reference evidence="2 3" key="1">
    <citation type="journal article" date="2016" name="G3 (Bethesda)">
        <title>First Draft Assembly and Annotation of the Genome of a California Endemic Oak Quercus lobata Nee (Fagaceae).</title>
        <authorList>
            <person name="Sork V.L."/>
            <person name="Fitz-Gibbon S.T."/>
            <person name="Puiu D."/>
            <person name="Crepeau M."/>
            <person name="Gugger P.F."/>
            <person name="Sherman R."/>
            <person name="Stevens K."/>
            <person name="Langley C.H."/>
            <person name="Pellegrini M."/>
            <person name="Salzberg S.L."/>
        </authorList>
    </citation>
    <scope>NUCLEOTIDE SEQUENCE [LARGE SCALE GENOMIC DNA]</scope>
    <source>
        <strain evidence="2 3">cv. SW786</strain>
    </source>
</reference>